<keyword evidence="4" id="KW-1185">Reference proteome</keyword>
<accession>B8GES9</accession>
<feature type="domain" description="Helix-turn-helix" evidence="2">
    <location>
        <begin position="27"/>
        <end position="76"/>
    </location>
</feature>
<reference evidence="3 4" key="1">
    <citation type="journal article" date="2015" name="Genome Announc.">
        <title>Complete Genome Sequence of Methanosphaerula palustris E1-9CT, a Hydrogenotrophic Methanogen Isolated from a Minerotrophic Fen Peatland.</title>
        <authorList>
            <person name="Cadillo-Quiroz H."/>
            <person name="Browne P."/>
            <person name="Kyrpides N."/>
            <person name="Woyke T."/>
            <person name="Goodwin L."/>
            <person name="Detter C."/>
            <person name="Yavitt J.B."/>
            <person name="Zinder S.H."/>
        </authorList>
    </citation>
    <scope>NUCLEOTIDE SEQUENCE [LARGE SCALE GENOMIC DNA]</scope>
    <source>
        <strain evidence="4">ATCC BAA-1556 / DSM 19958 / E1-9c</strain>
    </source>
</reference>
<gene>
    <name evidence="3" type="ordered locus">Mpal_2507</name>
</gene>
<dbReference type="AlphaFoldDB" id="B8GES9"/>
<feature type="region of interest" description="Disordered" evidence="1">
    <location>
        <begin position="75"/>
        <end position="100"/>
    </location>
</feature>
<dbReference type="NCBIfam" id="TIGR01764">
    <property type="entry name" value="excise"/>
    <property type="match status" value="1"/>
</dbReference>
<evidence type="ECO:0000313" key="4">
    <source>
        <dbReference type="Proteomes" id="UP000002457"/>
    </source>
</evidence>
<name>B8GES9_METPE</name>
<dbReference type="InterPro" id="IPR010093">
    <property type="entry name" value="SinI_DNA-bd"/>
</dbReference>
<dbReference type="Proteomes" id="UP000002457">
    <property type="component" value="Chromosome"/>
</dbReference>
<dbReference type="RefSeq" id="WP_012619099.1">
    <property type="nucleotide sequence ID" value="NC_011832.1"/>
</dbReference>
<dbReference type="InterPro" id="IPR041657">
    <property type="entry name" value="HTH_17"/>
</dbReference>
<dbReference type="KEGG" id="mpl:Mpal_2507"/>
<evidence type="ECO:0000256" key="1">
    <source>
        <dbReference type="SAM" id="MobiDB-lite"/>
    </source>
</evidence>
<dbReference type="EMBL" id="CP001338">
    <property type="protein sequence ID" value="ACL17780.1"/>
    <property type="molecule type" value="Genomic_DNA"/>
</dbReference>
<dbReference type="GeneID" id="7271676"/>
<dbReference type="GO" id="GO:0003677">
    <property type="term" value="F:DNA binding"/>
    <property type="evidence" value="ECO:0007669"/>
    <property type="project" value="InterPro"/>
</dbReference>
<dbReference type="InterPro" id="IPR009061">
    <property type="entry name" value="DNA-bd_dom_put_sf"/>
</dbReference>
<dbReference type="SUPFAM" id="SSF46955">
    <property type="entry name" value="Putative DNA-binding domain"/>
    <property type="match status" value="1"/>
</dbReference>
<sequence length="100" mass="11437">MEHTRVREFIALSPDSRVWGEIITEPLLTVAQVAAILQIREKLVRNHIKEKRLRAVKIGKYWRIKSEDLSDFIEGRTGSSESTIPSHGVEDDPDLNADKE</sequence>
<dbReference type="HOGENOM" id="CLU_2299371_0_0_2"/>
<protein>
    <submittedName>
        <fullName evidence="3">DNA binding domain protein, excisionase family</fullName>
    </submittedName>
</protein>
<organism evidence="3 4">
    <name type="scientific">Methanosphaerula palustris (strain ATCC BAA-1556 / DSM 19958 / E1-9c)</name>
    <dbReference type="NCBI Taxonomy" id="521011"/>
    <lineage>
        <taxon>Archaea</taxon>
        <taxon>Methanobacteriati</taxon>
        <taxon>Methanobacteriota</taxon>
        <taxon>Stenosarchaea group</taxon>
        <taxon>Methanomicrobia</taxon>
        <taxon>Methanomicrobiales</taxon>
        <taxon>Methanoregulaceae</taxon>
        <taxon>Methanosphaerula</taxon>
    </lineage>
</organism>
<dbReference type="eggNOG" id="arCOG09496">
    <property type="taxonomic scope" value="Archaea"/>
</dbReference>
<proteinExistence type="predicted"/>
<evidence type="ECO:0000313" key="3">
    <source>
        <dbReference type="EMBL" id="ACL17780.1"/>
    </source>
</evidence>
<dbReference type="Pfam" id="PF12728">
    <property type="entry name" value="HTH_17"/>
    <property type="match status" value="1"/>
</dbReference>
<feature type="compositionally biased region" description="Acidic residues" evidence="1">
    <location>
        <begin position="91"/>
        <end position="100"/>
    </location>
</feature>
<evidence type="ECO:0000259" key="2">
    <source>
        <dbReference type="Pfam" id="PF12728"/>
    </source>
</evidence>